<reference evidence="1 2" key="1">
    <citation type="submission" date="2021-06" db="EMBL/GenBank/DDBJ databases">
        <title>Caerostris extrusa draft genome.</title>
        <authorList>
            <person name="Kono N."/>
            <person name="Arakawa K."/>
        </authorList>
    </citation>
    <scope>NUCLEOTIDE SEQUENCE [LARGE SCALE GENOMIC DNA]</scope>
</reference>
<protein>
    <recommendedName>
        <fullName evidence="3">Reverse transcriptase zinc-binding domain-containing protein</fullName>
    </recommendedName>
</protein>
<organism evidence="1 2">
    <name type="scientific">Caerostris extrusa</name>
    <name type="common">Bark spider</name>
    <name type="synonym">Caerostris bankana</name>
    <dbReference type="NCBI Taxonomy" id="172846"/>
    <lineage>
        <taxon>Eukaryota</taxon>
        <taxon>Metazoa</taxon>
        <taxon>Ecdysozoa</taxon>
        <taxon>Arthropoda</taxon>
        <taxon>Chelicerata</taxon>
        <taxon>Arachnida</taxon>
        <taxon>Araneae</taxon>
        <taxon>Araneomorphae</taxon>
        <taxon>Entelegynae</taxon>
        <taxon>Araneoidea</taxon>
        <taxon>Araneidae</taxon>
        <taxon>Caerostris</taxon>
    </lineage>
</organism>
<evidence type="ECO:0000313" key="2">
    <source>
        <dbReference type="Proteomes" id="UP001054945"/>
    </source>
</evidence>
<accession>A0AAV4T2S8</accession>
<dbReference type="Proteomes" id="UP001054945">
    <property type="component" value="Unassembled WGS sequence"/>
</dbReference>
<dbReference type="AlphaFoldDB" id="A0AAV4T2S8"/>
<name>A0AAV4T2S8_CAEEX</name>
<evidence type="ECO:0008006" key="3">
    <source>
        <dbReference type="Google" id="ProtNLM"/>
    </source>
</evidence>
<comment type="caution">
    <text evidence="1">The sequence shown here is derived from an EMBL/GenBank/DDBJ whole genome shotgun (WGS) entry which is preliminary data.</text>
</comment>
<sequence>MNQGVGDLSQIITGQGAIAAYHTRFFDNGPSCDCDHSFEDRSHIVYDCPQWNNIRMKYFPSNYKSVKLELLISYNKSKLGLREIINSKL</sequence>
<gene>
    <name evidence="1" type="ORF">CEXT_159431</name>
</gene>
<keyword evidence="2" id="KW-1185">Reference proteome</keyword>
<proteinExistence type="predicted"/>
<evidence type="ECO:0000313" key="1">
    <source>
        <dbReference type="EMBL" id="GIY39646.1"/>
    </source>
</evidence>
<dbReference type="EMBL" id="BPLR01010492">
    <property type="protein sequence ID" value="GIY39646.1"/>
    <property type="molecule type" value="Genomic_DNA"/>
</dbReference>